<evidence type="ECO:0000256" key="1">
    <source>
        <dbReference type="SAM" id="SignalP"/>
    </source>
</evidence>
<feature type="chain" id="PRO_5045054809" evidence="1">
    <location>
        <begin position="22"/>
        <end position="357"/>
    </location>
</feature>
<organism evidence="2 3">
    <name type="scientific">Massilimicrobiota timonensis</name>
    <dbReference type="NCBI Taxonomy" id="1776392"/>
    <lineage>
        <taxon>Bacteria</taxon>
        <taxon>Bacillati</taxon>
        <taxon>Bacillota</taxon>
        <taxon>Erysipelotrichia</taxon>
        <taxon>Erysipelotrichales</taxon>
        <taxon>Erysipelotrichaceae</taxon>
        <taxon>Massilimicrobiota</taxon>
    </lineage>
</organism>
<dbReference type="RefSeq" id="WP_289527849.1">
    <property type="nucleotide sequence ID" value="NZ_JAUDCK010000025.1"/>
</dbReference>
<keyword evidence="3" id="KW-1185">Reference proteome</keyword>
<reference evidence="2 3" key="2">
    <citation type="submission" date="2023-06" db="EMBL/GenBank/DDBJ databases">
        <authorList>
            <person name="Zeman M."/>
            <person name="Kubasova T."/>
            <person name="Jahodarova E."/>
            <person name="Nykrynova M."/>
            <person name="Rychlik I."/>
        </authorList>
    </citation>
    <scope>NUCLEOTIDE SEQUENCE [LARGE SCALE GENOMIC DNA]</scope>
    <source>
        <strain evidence="2 3">ET341</strain>
    </source>
</reference>
<proteinExistence type="predicted"/>
<comment type="caution">
    <text evidence="2">The sequence shown here is derived from an EMBL/GenBank/DDBJ whole genome shotgun (WGS) entry which is preliminary data.</text>
</comment>
<dbReference type="Pfam" id="PF07537">
    <property type="entry name" value="CamS"/>
    <property type="match status" value="1"/>
</dbReference>
<name>A0ABT7UJ44_9FIRM</name>
<dbReference type="InterPro" id="IPR011426">
    <property type="entry name" value="CamS"/>
</dbReference>
<protein>
    <submittedName>
        <fullName evidence="2">CamS family sex pheromone protein</fullName>
    </submittedName>
</protein>
<dbReference type="Gene3D" id="3.10.570.10">
    <property type="entry name" value="sex pheromone staph- cam373 precursor domain"/>
    <property type="match status" value="1"/>
</dbReference>
<reference evidence="3" key="1">
    <citation type="submission" date="2023-06" db="EMBL/GenBank/DDBJ databases">
        <title>Identification and characterization of horizontal gene transfer across gut microbiota members of farm animals based on homology search.</title>
        <authorList>
            <person name="Zeman M."/>
            <person name="Kubasova T."/>
            <person name="Jahodarova E."/>
            <person name="Nykrynova M."/>
            <person name="Rychlik I."/>
        </authorList>
    </citation>
    <scope>NUCLEOTIDE SEQUENCE [LARGE SCALE GENOMIC DNA]</scope>
    <source>
        <strain evidence="3">ET341</strain>
    </source>
</reference>
<sequence length="357" mass="40424">MKRIICVCMAFLLLLTGCQSSQDTVEEETTNNTASMESFDDTYYNIVKFEDSELREDFYLDYGATSDFSSIGRGLQILSSQYFSTSDHYMSEGQYLKLALKQEMVKRDSDYSLQPAAGTKIANVSDPTMVQQIQEQDFWEKSGDKYTLKGASFVIVLDPRDKNNARLKTQMDDQSILNYGYECSEKLYEIIQSHEDFEKLKNLPVLITVYQATDLTESTVDGNYILKTYCDGSYGNSEEVNFETVLFSSTRAEELDATTSNEFDIIKSNLKDAATEAAGLVGTARYQNGEIQSMVMEAHLNVKTATELMYLSSILANGVDTRFSSDFDIKVLIYSQDELQAIVIKDRGQDVKSYYLY</sequence>
<keyword evidence="1" id="KW-0732">Signal</keyword>
<evidence type="ECO:0000313" key="2">
    <source>
        <dbReference type="EMBL" id="MDM8196174.1"/>
    </source>
</evidence>
<dbReference type="PROSITE" id="PS51257">
    <property type="entry name" value="PROKAR_LIPOPROTEIN"/>
    <property type="match status" value="1"/>
</dbReference>
<evidence type="ECO:0000313" key="3">
    <source>
        <dbReference type="Proteomes" id="UP001529275"/>
    </source>
</evidence>
<dbReference type="Proteomes" id="UP001529275">
    <property type="component" value="Unassembled WGS sequence"/>
</dbReference>
<gene>
    <name evidence="2" type="ORF">QUV98_07585</name>
</gene>
<feature type="signal peptide" evidence="1">
    <location>
        <begin position="1"/>
        <end position="21"/>
    </location>
</feature>
<dbReference type="EMBL" id="JAUDCK010000025">
    <property type="protein sequence ID" value="MDM8196174.1"/>
    <property type="molecule type" value="Genomic_DNA"/>
</dbReference>
<accession>A0ABT7UJ44</accession>